<dbReference type="EMBL" id="MN739157">
    <property type="protein sequence ID" value="QHS91265.1"/>
    <property type="molecule type" value="Genomic_DNA"/>
</dbReference>
<sequence length="145" mass="16690">MQATQDTQIGYHVPVMPTEESQADKGINHPIVSCWDCDTVWRSYEPSRCPGCARHVGAPRVLSENETYELMQAISQLDEEAKFDCINGFDSWEFDSSLNQYASRWFSIDSRRIIQACYVALLRQDTNPKVAFAIEFFKAEYEFAE</sequence>
<accession>A0A6C0BG04</accession>
<protein>
    <submittedName>
        <fullName evidence="1">Uncharacterized protein</fullName>
    </submittedName>
</protein>
<organism evidence="1">
    <name type="scientific">viral metagenome</name>
    <dbReference type="NCBI Taxonomy" id="1070528"/>
    <lineage>
        <taxon>unclassified sequences</taxon>
        <taxon>metagenomes</taxon>
        <taxon>organismal metagenomes</taxon>
    </lineage>
</organism>
<proteinExistence type="predicted"/>
<evidence type="ECO:0000313" key="1">
    <source>
        <dbReference type="EMBL" id="QHS91265.1"/>
    </source>
</evidence>
<dbReference type="AlphaFoldDB" id="A0A6C0BG04"/>
<name>A0A6C0BG04_9ZZZZ</name>
<reference evidence="1" key="1">
    <citation type="journal article" date="2020" name="Nature">
        <title>Giant virus diversity and host interactions through global metagenomics.</title>
        <authorList>
            <person name="Schulz F."/>
            <person name="Roux S."/>
            <person name="Paez-Espino D."/>
            <person name="Jungbluth S."/>
            <person name="Walsh D.A."/>
            <person name="Denef V.J."/>
            <person name="McMahon K.D."/>
            <person name="Konstantinidis K.T."/>
            <person name="Eloe-Fadrosh E.A."/>
            <person name="Kyrpides N.C."/>
            <person name="Woyke T."/>
        </authorList>
    </citation>
    <scope>NUCLEOTIDE SEQUENCE</scope>
    <source>
        <strain evidence="1">GVMAG-M-3300013004-44</strain>
    </source>
</reference>